<dbReference type="PROSITE" id="PS51755">
    <property type="entry name" value="OMPR_PHOB"/>
    <property type="match status" value="1"/>
</dbReference>
<evidence type="ECO:0000256" key="3">
    <source>
        <dbReference type="ARBA" id="ARBA00023015"/>
    </source>
</evidence>
<feature type="domain" description="OmpR/PhoB-type" evidence="9">
    <location>
        <begin position="155"/>
        <end position="249"/>
    </location>
</feature>
<dbReference type="CDD" id="cd00383">
    <property type="entry name" value="trans_reg_C"/>
    <property type="match status" value="1"/>
</dbReference>
<dbReference type="GO" id="GO:0000156">
    <property type="term" value="F:phosphorelay response regulator activity"/>
    <property type="evidence" value="ECO:0007669"/>
    <property type="project" value="TreeGrafter"/>
</dbReference>
<organism evidence="10 11">
    <name type="scientific">Candidatus Sulfurimonas baltica</name>
    <dbReference type="NCBI Taxonomy" id="2740404"/>
    <lineage>
        <taxon>Bacteria</taxon>
        <taxon>Pseudomonadati</taxon>
        <taxon>Campylobacterota</taxon>
        <taxon>Epsilonproteobacteria</taxon>
        <taxon>Campylobacterales</taxon>
        <taxon>Sulfurimonadaceae</taxon>
        <taxon>Sulfurimonas</taxon>
    </lineage>
</organism>
<evidence type="ECO:0000256" key="7">
    <source>
        <dbReference type="PROSITE-ProRule" id="PRU01091"/>
    </source>
</evidence>
<dbReference type="PROSITE" id="PS50110">
    <property type="entry name" value="RESPONSE_REGULATORY"/>
    <property type="match status" value="1"/>
</dbReference>
<dbReference type="GO" id="GO:0000976">
    <property type="term" value="F:transcription cis-regulatory region binding"/>
    <property type="evidence" value="ECO:0007669"/>
    <property type="project" value="TreeGrafter"/>
</dbReference>
<dbReference type="Pfam" id="PF00072">
    <property type="entry name" value="Response_reg"/>
    <property type="match status" value="1"/>
</dbReference>
<dbReference type="GO" id="GO:0006355">
    <property type="term" value="P:regulation of DNA-templated transcription"/>
    <property type="evidence" value="ECO:0007669"/>
    <property type="project" value="InterPro"/>
</dbReference>
<dbReference type="SMART" id="SM00862">
    <property type="entry name" value="Trans_reg_C"/>
    <property type="match status" value="1"/>
</dbReference>
<dbReference type="GO" id="GO:0005829">
    <property type="term" value="C:cytosol"/>
    <property type="evidence" value="ECO:0007669"/>
    <property type="project" value="TreeGrafter"/>
</dbReference>
<dbReference type="InterPro" id="IPR001867">
    <property type="entry name" value="OmpR/PhoB-type_DNA-bd"/>
</dbReference>
<reference evidence="10 11" key="1">
    <citation type="submission" date="2020-05" db="EMBL/GenBank/DDBJ databases">
        <title>Sulfurimonas marisnigri, sp. nov., and Sulfurimonas baltica, sp. nov., manganese oxide reducing chemolithoautotrophs of the class Epsilonproteobacteria isolated from the pelagic redoxclines of the Black and Baltic Seas and emended description of the genus Sulfurimonas.</title>
        <authorList>
            <person name="Henkel J.V."/>
            <person name="Laudan C."/>
            <person name="Werner J."/>
            <person name="Neu T."/>
            <person name="Plewe S."/>
            <person name="Sproer C."/>
            <person name="Bunk B."/>
            <person name="Schulz-Vogt H.N."/>
        </authorList>
    </citation>
    <scope>NUCLEOTIDE SEQUENCE [LARGE SCALE GENOMIC DNA]</scope>
    <source>
        <strain evidence="10 11">GD2</strain>
    </source>
</reference>
<proteinExistence type="predicted"/>
<feature type="modified residue" description="4-aspartylphosphate" evidence="6">
    <location>
        <position position="55"/>
    </location>
</feature>
<dbReference type="RefSeq" id="WP_194368447.1">
    <property type="nucleotide sequence ID" value="NZ_CP054492.1"/>
</dbReference>
<dbReference type="InterPro" id="IPR039420">
    <property type="entry name" value="WalR-like"/>
</dbReference>
<dbReference type="Pfam" id="PF00486">
    <property type="entry name" value="Trans_reg_C"/>
    <property type="match status" value="1"/>
</dbReference>
<evidence type="ECO:0000256" key="5">
    <source>
        <dbReference type="ARBA" id="ARBA00023163"/>
    </source>
</evidence>
<keyword evidence="11" id="KW-1185">Reference proteome</keyword>
<dbReference type="PANTHER" id="PTHR48111">
    <property type="entry name" value="REGULATOR OF RPOS"/>
    <property type="match status" value="1"/>
</dbReference>
<dbReference type="EMBL" id="CP054492">
    <property type="protein sequence ID" value="QOY51336.1"/>
    <property type="molecule type" value="Genomic_DNA"/>
</dbReference>
<evidence type="ECO:0000256" key="4">
    <source>
        <dbReference type="ARBA" id="ARBA00023125"/>
    </source>
</evidence>
<keyword evidence="4 7" id="KW-0238">DNA-binding</keyword>
<accession>A0A7S7LTN6</accession>
<evidence type="ECO:0000256" key="2">
    <source>
        <dbReference type="ARBA" id="ARBA00023012"/>
    </source>
</evidence>
<dbReference type="SMART" id="SM00448">
    <property type="entry name" value="REC"/>
    <property type="match status" value="1"/>
</dbReference>
<dbReference type="SUPFAM" id="SSF46894">
    <property type="entry name" value="C-terminal effector domain of the bipartite response regulators"/>
    <property type="match status" value="1"/>
</dbReference>
<dbReference type="AlphaFoldDB" id="A0A7S7LTN6"/>
<keyword evidence="3" id="KW-0805">Transcription regulation</keyword>
<gene>
    <name evidence="10" type="ORF">HUE88_09410</name>
</gene>
<protein>
    <submittedName>
        <fullName evidence="10">Response regulator</fullName>
    </submittedName>
</protein>
<dbReference type="Proteomes" id="UP000593994">
    <property type="component" value="Chromosome"/>
</dbReference>
<dbReference type="CDD" id="cd17534">
    <property type="entry name" value="REC_DC-like"/>
    <property type="match status" value="1"/>
</dbReference>
<evidence type="ECO:0000313" key="11">
    <source>
        <dbReference type="Proteomes" id="UP000593994"/>
    </source>
</evidence>
<dbReference type="GO" id="GO:0032993">
    <property type="term" value="C:protein-DNA complex"/>
    <property type="evidence" value="ECO:0007669"/>
    <property type="project" value="TreeGrafter"/>
</dbReference>
<keyword evidence="5" id="KW-0804">Transcription</keyword>
<feature type="DNA-binding region" description="OmpR/PhoB-type" evidence="7">
    <location>
        <begin position="155"/>
        <end position="249"/>
    </location>
</feature>
<keyword evidence="1 6" id="KW-0597">Phosphoprotein</keyword>
<sequence>MKKHTIIIVEDDEITALNLELSLQKHGYDIIAICDNASEAKKKIDEYKPNIIIIDISLQESSDGIELAKTIRKKYSIPFIYLTSHSDDDIIAEAIKTEPYGYIVKPFDPVSLHATIQMAIFKFSVENDRNEEINASKIDKQHLDKLLYAKRDPDKPFISFGDAYYMDITKNEIFYNYEKIKLTKKEYAILRLLVAKLGSVISFKQAIDYVWQDNGATENSIRTLVWRLRNKLPTDIIKNASGIGYLIEK</sequence>
<dbReference type="InterPro" id="IPR036388">
    <property type="entry name" value="WH-like_DNA-bd_sf"/>
</dbReference>
<dbReference type="InterPro" id="IPR001789">
    <property type="entry name" value="Sig_transdc_resp-reg_receiver"/>
</dbReference>
<name>A0A7S7LTN6_9BACT</name>
<keyword evidence="2" id="KW-0902">Two-component regulatory system</keyword>
<dbReference type="InterPro" id="IPR016032">
    <property type="entry name" value="Sig_transdc_resp-reg_C-effctor"/>
</dbReference>
<evidence type="ECO:0000259" key="8">
    <source>
        <dbReference type="PROSITE" id="PS50110"/>
    </source>
</evidence>
<dbReference type="InterPro" id="IPR011006">
    <property type="entry name" value="CheY-like_superfamily"/>
</dbReference>
<dbReference type="KEGG" id="sbal:HUE88_09410"/>
<dbReference type="PANTHER" id="PTHR48111:SF1">
    <property type="entry name" value="TWO-COMPONENT RESPONSE REGULATOR ORR33"/>
    <property type="match status" value="1"/>
</dbReference>
<evidence type="ECO:0000256" key="6">
    <source>
        <dbReference type="PROSITE-ProRule" id="PRU00169"/>
    </source>
</evidence>
<evidence type="ECO:0000259" key="9">
    <source>
        <dbReference type="PROSITE" id="PS51755"/>
    </source>
</evidence>
<dbReference type="Gene3D" id="3.40.50.2300">
    <property type="match status" value="1"/>
</dbReference>
<evidence type="ECO:0000256" key="1">
    <source>
        <dbReference type="ARBA" id="ARBA00022553"/>
    </source>
</evidence>
<evidence type="ECO:0000313" key="10">
    <source>
        <dbReference type="EMBL" id="QOY51336.1"/>
    </source>
</evidence>
<feature type="domain" description="Response regulatory" evidence="8">
    <location>
        <begin position="5"/>
        <end position="120"/>
    </location>
</feature>
<dbReference type="Gene3D" id="1.10.10.10">
    <property type="entry name" value="Winged helix-like DNA-binding domain superfamily/Winged helix DNA-binding domain"/>
    <property type="match status" value="1"/>
</dbReference>
<dbReference type="SUPFAM" id="SSF52172">
    <property type="entry name" value="CheY-like"/>
    <property type="match status" value="1"/>
</dbReference>